<dbReference type="GeneID" id="38130782"/>
<feature type="transmembrane region" description="Helical" evidence="2">
    <location>
        <begin position="597"/>
        <end position="618"/>
    </location>
</feature>
<comment type="caution">
    <text evidence="4">The sequence shown here is derived from an EMBL/GenBank/DDBJ whole genome shotgun (WGS) entry which is preliminary data.</text>
</comment>
<evidence type="ECO:0000259" key="3">
    <source>
        <dbReference type="Pfam" id="PF20163"/>
    </source>
</evidence>
<evidence type="ECO:0000256" key="2">
    <source>
        <dbReference type="SAM" id="Phobius"/>
    </source>
</evidence>
<keyword evidence="2" id="KW-0472">Membrane</keyword>
<keyword evidence="5" id="KW-1185">Reference proteome</keyword>
<reference evidence="4" key="1">
    <citation type="submission" date="2018-08" db="EMBL/GenBank/DDBJ databases">
        <title>Draft genome sequence of azole-resistant Aspergillus thermomutatus (Neosartorya pseudofischeri) strain HMR AF 39, isolated from a human nasal aspirate.</title>
        <authorList>
            <person name="Parent-Michaud M."/>
            <person name="Dufresne P.J."/>
            <person name="Fournier E."/>
            <person name="Martineau C."/>
            <person name="Moreira S."/>
            <person name="Perkins V."/>
            <person name="De Repentigny L."/>
            <person name="Dufresne S.F."/>
        </authorList>
    </citation>
    <scope>NUCLEOTIDE SEQUENCE [LARGE SCALE GENOMIC DNA]</scope>
    <source>
        <strain evidence="4">HMR AF 39</strain>
    </source>
</reference>
<feature type="transmembrane region" description="Helical" evidence="2">
    <location>
        <begin position="179"/>
        <end position="196"/>
    </location>
</feature>
<feature type="domain" description="DUF6536" evidence="3">
    <location>
        <begin position="67"/>
        <end position="217"/>
    </location>
</feature>
<dbReference type="AlphaFoldDB" id="A0A397HCE5"/>
<feature type="region of interest" description="Disordered" evidence="1">
    <location>
        <begin position="1"/>
        <end position="59"/>
    </location>
</feature>
<feature type="transmembrane region" description="Helical" evidence="2">
    <location>
        <begin position="705"/>
        <end position="733"/>
    </location>
</feature>
<dbReference type="PANTHER" id="PTHR35395:SF1">
    <property type="entry name" value="DUF6536 DOMAIN-CONTAINING PROTEIN"/>
    <property type="match status" value="1"/>
</dbReference>
<organism evidence="4 5">
    <name type="scientific">Aspergillus thermomutatus</name>
    <name type="common">Neosartorya pseudofischeri</name>
    <dbReference type="NCBI Taxonomy" id="41047"/>
    <lineage>
        <taxon>Eukaryota</taxon>
        <taxon>Fungi</taxon>
        <taxon>Dikarya</taxon>
        <taxon>Ascomycota</taxon>
        <taxon>Pezizomycotina</taxon>
        <taxon>Eurotiomycetes</taxon>
        <taxon>Eurotiomycetidae</taxon>
        <taxon>Eurotiales</taxon>
        <taxon>Aspergillaceae</taxon>
        <taxon>Aspergillus</taxon>
        <taxon>Aspergillus subgen. Fumigati</taxon>
    </lineage>
</organism>
<keyword evidence="2" id="KW-1133">Transmembrane helix</keyword>
<dbReference type="PANTHER" id="PTHR35395">
    <property type="entry name" value="DUF6536 DOMAIN-CONTAINING PROTEIN"/>
    <property type="match status" value="1"/>
</dbReference>
<dbReference type="EMBL" id="NKHU02000050">
    <property type="protein sequence ID" value="RHZ60722.1"/>
    <property type="molecule type" value="Genomic_DNA"/>
</dbReference>
<evidence type="ECO:0000313" key="4">
    <source>
        <dbReference type="EMBL" id="RHZ60722.1"/>
    </source>
</evidence>
<dbReference type="VEuPathDB" id="FungiDB:CDV56_108808"/>
<name>A0A397HCE5_ASPTH</name>
<dbReference type="Proteomes" id="UP000215305">
    <property type="component" value="Unassembled WGS sequence"/>
</dbReference>
<feature type="transmembrane region" description="Helical" evidence="2">
    <location>
        <begin position="540"/>
        <end position="559"/>
    </location>
</feature>
<gene>
    <name evidence="4" type="ORF">CDV56_108808</name>
</gene>
<proteinExistence type="predicted"/>
<evidence type="ECO:0000313" key="5">
    <source>
        <dbReference type="Proteomes" id="UP000215305"/>
    </source>
</evidence>
<protein>
    <recommendedName>
        <fullName evidence="3">DUF6536 domain-containing protein</fullName>
    </recommendedName>
</protein>
<keyword evidence="2" id="KW-0812">Transmembrane</keyword>
<evidence type="ECO:0000256" key="1">
    <source>
        <dbReference type="SAM" id="MobiDB-lite"/>
    </source>
</evidence>
<feature type="compositionally biased region" description="Polar residues" evidence="1">
    <location>
        <begin position="21"/>
        <end position="30"/>
    </location>
</feature>
<dbReference type="OrthoDB" id="5429634at2759"/>
<dbReference type="RefSeq" id="XP_026616187.1">
    <property type="nucleotide sequence ID" value="XM_026762427.1"/>
</dbReference>
<feature type="transmembrane region" description="Helical" evidence="2">
    <location>
        <begin position="120"/>
        <end position="144"/>
    </location>
</feature>
<feature type="transmembrane region" description="Helical" evidence="2">
    <location>
        <begin position="664"/>
        <end position="684"/>
    </location>
</feature>
<sequence>MLSFRSGYRGVRNEQTDENELQQINRTASTRPADEAPLTGEQRASTQDDHDEEEGDGVVSEGSRAQWIKSVYIRAWISALVLLINIILVSVAGGMAGGGYATTQVVYEGSCTLTERWDTALHLLINVLSTAILAASNFCMQALVAPSREEVDRYHSRRKWLDIGVPSLRNLAVARRYRVGLWVILLATTTPFHLLYNSAVFSSVGKNGFAVLLAPSDLDPSAVSDLTTSGLENCFGGIVGYLWDDFVSFLANGTYTRHTRQECIDISNEKSPSTIRTIVVLTNYLNTTQGGNRAIFQSNSDVTTSNLLRSEGIDPNILYGSRMSQTTWAFNINNKVTYDISNFSTYDCYDRISDFDACEDGYQLGSWLADTQPQSLEVVESYIRSDIDADITAHILDERCLFDRWYWESGIDMGDCLVIPRKGQCQLLYNPPISIIVIITAAIKVAAMFLAAKLDRRRSEPLLTVGDAVASFLTHPDPMTRGACWMAKSDVERTWRTLGARPPESQVALVHGGDGREIHLRSGRLARRQHWWQAASSHRWAVTFALSGMCIGVGGYLLGQAGSVAGVDDMSVKYWWQLGFGTATGSVVINNALEWPILAYVVVANAPQFIVTISYYFYDNVLTSMLAAAEYSSYGASRKPLRVSWPRPDSSQRSTYWLSVPYQYSVPLLTVYAALHWTISRSVFYVQIVPRDKFSRPMKDQVLSALGYSPIAIFVSLLVGGVLICTLIGMAVYRRFQSSLPLAGSCTAAISASCHPGNDADTQTAALGDVTWGETVSLPEWMVVGSEDALAHCSFTSQEVSKPSLDRMYA</sequence>
<dbReference type="InterPro" id="IPR046623">
    <property type="entry name" value="DUF6536"/>
</dbReference>
<feature type="transmembrane region" description="Helical" evidence="2">
    <location>
        <begin position="433"/>
        <end position="452"/>
    </location>
</feature>
<accession>A0A397HCE5</accession>
<dbReference type="Pfam" id="PF20163">
    <property type="entry name" value="DUF6536"/>
    <property type="match status" value="1"/>
</dbReference>
<feature type="transmembrane region" description="Helical" evidence="2">
    <location>
        <begin position="75"/>
        <end position="100"/>
    </location>
</feature>